<evidence type="ECO:0000256" key="1">
    <source>
        <dbReference type="SAM" id="MobiDB-lite"/>
    </source>
</evidence>
<gene>
    <name evidence="2" type="ORF">llap_4465</name>
</gene>
<proteinExistence type="predicted"/>
<reference evidence="3" key="1">
    <citation type="submission" date="2017-11" db="EMBL/GenBank/DDBJ databases">
        <authorList>
            <person name="Lima N.C."/>
            <person name="Parody-Merino A.M."/>
            <person name="Battley P.F."/>
            <person name="Fidler A.E."/>
            <person name="Prosdocimi F."/>
        </authorList>
    </citation>
    <scope>NUCLEOTIDE SEQUENCE [LARGE SCALE GENOMIC DNA]</scope>
</reference>
<organism evidence="2 3">
    <name type="scientific">Limosa lapponica baueri</name>
    <dbReference type="NCBI Taxonomy" id="1758121"/>
    <lineage>
        <taxon>Eukaryota</taxon>
        <taxon>Metazoa</taxon>
        <taxon>Chordata</taxon>
        <taxon>Craniata</taxon>
        <taxon>Vertebrata</taxon>
        <taxon>Euteleostomi</taxon>
        <taxon>Archelosauria</taxon>
        <taxon>Archosauria</taxon>
        <taxon>Dinosauria</taxon>
        <taxon>Saurischia</taxon>
        <taxon>Theropoda</taxon>
        <taxon>Coelurosauria</taxon>
        <taxon>Aves</taxon>
        <taxon>Neognathae</taxon>
        <taxon>Neoaves</taxon>
        <taxon>Charadriiformes</taxon>
        <taxon>Scolopacidae</taxon>
        <taxon>Limosa</taxon>
    </lineage>
</organism>
<name>A0A2I0UGS8_LIMLA</name>
<sequence length="234" mass="27041">MQFNKVQSPTPGEEQLHAPIYTGGHPTKKQLSRKGPGDPGGHEVEQTSQQYALAAKIADDILGCLRQSIDSRWKEVILSLYSALVRSRLEYWAQFWAPWYKRSMEILQRVQRRATEMVKELEYLLYEERLREMGLFSLEKRRLRRDLNIMYKYLMGGNEEDGGRLFSVVPCDGTRGNGHKVKHRSCPLNIRKHLITAGGEGVTELWHRLPREVVESPTLEIPQSLLDMVLVNRL</sequence>
<dbReference type="PANTHER" id="PTHR33332">
    <property type="entry name" value="REVERSE TRANSCRIPTASE DOMAIN-CONTAINING PROTEIN"/>
    <property type="match status" value="1"/>
</dbReference>
<feature type="compositionally biased region" description="Polar residues" evidence="1">
    <location>
        <begin position="1"/>
        <end position="10"/>
    </location>
</feature>
<accession>A0A2I0UGS8</accession>
<dbReference type="OrthoDB" id="419189at2759"/>
<evidence type="ECO:0000313" key="3">
    <source>
        <dbReference type="Proteomes" id="UP000233556"/>
    </source>
</evidence>
<feature type="region of interest" description="Disordered" evidence="1">
    <location>
        <begin position="1"/>
        <end position="44"/>
    </location>
</feature>
<protein>
    <submittedName>
        <fullName evidence="2">Uncharacterized protein</fullName>
    </submittedName>
</protein>
<dbReference type="EMBL" id="KZ505772">
    <property type="protein sequence ID" value="PKU45238.1"/>
    <property type="molecule type" value="Genomic_DNA"/>
</dbReference>
<dbReference type="Proteomes" id="UP000233556">
    <property type="component" value="Unassembled WGS sequence"/>
</dbReference>
<dbReference type="AlphaFoldDB" id="A0A2I0UGS8"/>
<evidence type="ECO:0000313" key="2">
    <source>
        <dbReference type="EMBL" id="PKU45238.1"/>
    </source>
</evidence>
<keyword evidence="3" id="KW-1185">Reference proteome</keyword>
<reference evidence="3" key="2">
    <citation type="submission" date="2017-12" db="EMBL/GenBank/DDBJ databases">
        <title>Genome sequence of the Bar-tailed Godwit (Limosa lapponica baueri).</title>
        <authorList>
            <person name="Lima N.C.B."/>
            <person name="Parody-Merino A.M."/>
            <person name="Battley P.F."/>
            <person name="Fidler A.E."/>
            <person name="Prosdocimi F."/>
        </authorList>
    </citation>
    <scope>NUCLEOTIDE SEQUENCE [LARGE SCALE GENOMIC DNA]</scope>
</reference>